<keyword evidence="1" id="KW-0472">Membrane</keyword>
<dbReference type="Pfam" id="PF13966">
    <property type="entry name" value="zf-RVT"/>
    <property type="match status" value="1"/>
</dbReference>
<dbReference type="InterPro" id="IPR026960">
    <property type="entry name" value="RVT-Znf"/>
</dbReference>
<comment type="caution">
    <text evidence="3">The sequence shown here is derived from an EMBL/GenBank/DDBJ whole genome shotgun (WGS) entry which is preliminary data.</text>
</comment>
<gene>
    <name evidence="3" type="ORF">RND81_14G152500</name>
</gene>
<evidence type="ECO:0000313" key="3">
    <source>
        <dbReference type="EMBL" id="KAK9666001.1"/>
    </source>
</evidence>
<feature type="domain" description="Reverse transcriptase zinc-binding" evidence="2">
    <location>
        <begin position="220"/>
        <end position="294"/>
    </location>
</feature>
<dbReference type="EMBL" id="JBDFQZ010000014">
    <property type="protein sequence ID" value="KAK9666001.1"/>
    <property type="molecule type" value="Genomic_DNA"/>
</dbReference>
<protein>
    <recommendedName>
        <fullName evidence="2">Reverse transcriptase zinc-binding domain-containing protein</fullName>
    </recommendedName>
</protein>
<dbReference type="PANTHER" id="PTHR33116">
    <property type="entry name" value="REVERSE TRANSCRIPTASE ZINC-BINDING DOMAIN-CONTAINING PROTEIN-RELATED-RELATED"/>
    <property type="match status" value="1"/>
</dbReference>
<evidence type="ECO:0000259" key="2">
    <source>
        <dbReference type="Pfam" id="PF13966"/>
    </source>
</evidence>
<accession>A0AAW1GU92</accession>
<dbReference type="PANTHER" id="PTHR33116:SF80">
    <property type="entry name" value="REVERSE TRANSCRIPTASE ZINC-BINDING DOMAIN-CONTAINING PROTEIN"/>
    <property type="match status" value="1"/>
</dbReference>
<name>A0AAW1GU92_SAPOF</name>
<evidence type="ECO:0000256" key="1">
    <source>
        <dbReference type="SAM" id="Phobius"/>
    </source>
</evidence>
<dbReference type="Proteomes" id="UP001443914">
    <property type="component" value="Unassembled WGS sequence"/>
</dbReference>
<feature type="transmembrane region" description="Helical" evidence="1">
    <location>
        <begin position="76"/>
        <end position="96"/>
    </location>
</feature>
<dbReference type="AlphaFoldDB" id="A0AAW1GU92"/>
<sequence length="313" mass="36508">MNASKSEVYFNSMDRRLKDDILQVAGFKEGCLPFRYLGVPIQAGRIKKEDCGALVEKIVSRIRGIDIRKLSYAGRLVLVNSVLMSLHTYWATIFILPKSVIRRIECICRNFLWDGGSDYQRSPLVSWSKVCLPTKECGLGVRNAEIWNKAAIAKLASWIYVQADRLWVQWVHHLYIKGTEWQDYRVAEGDSWGWKCFCRVKEVYADAFLNGVWKQRAADYTIVKGYEWLRVKGTKVSWSWHVWNSWVVPKHSFVAWIIRHESLNTREKLYRFGISSTNLCWLCEDKTETHTQLLIYFRNVLIQSRYALCCASG</sequence>
<organism evidence="3 4">
    <name type="scientific">Saponaria officinalis</name>
    <name type="common">Common soapwort</name>
    <name type="synonym">Lychnis saponaria</name>
    <dbReference type="NCBI Taxonomy" id="3572"/>
    <lineage>
        <taxon>Eukaryota</taxon>
        <taxon>Viridiplantae</taxon>
        <taxon>Streptophyta</taxon>
        <taxon>Embryophyta</taxon>
        <taxon>Tracheophyta</taxon>
        <taxon>Spermatophyta</taxon>
        <taxon>Magnoliopsida</taxon>
        <taxon>eudicotyledons</taxon>
        <taxon>Gunneridae</taxon>
        <taxon>Pentapetalae</taxon>
        <taxon>Caryophyllales</taxon>
        <taxon>Caryophyllaceae</taxon>
        <taxon>Caryophylleae</taxon>
        <taxon>Saponaria</taxon>
    </lineage>
</organism>
<keyword evidence="1" id="KW-1133">Transmembrane helix</keyword>
<proteinExistence type="predicted"/>
<evidence type="ECO:0000313" key="4">
    <source>
        <dbReference type="Proteomes" id="UP001443914"/>
    </source>
</evidence>
<reference evidence="3" key="1">
    <citation type="submission" date="2024-03" db="EMBL/GenBank/DDBJ databases">
        <title>WGS assembly of Saponaria officinalis var. Norfolk2.</title>
        <authorList>
            <person name="Jenkins J."/>
            <person name="Shu S."/>
            <person name="Grimwood J."/>
            <person name="Barry K."/>
            <person name="Goodstein D."/>
            <person name="Schmutz J."/>
            <person name="Leebens-Mack J."/>
            <person name="Osbourn A."/>
        </authorList>
    </citation>
    <scope>NUCLEOTIDE SEQUENCE [LARGE SCALE GENOMIC DNA]</scope>
    <source>
        <strain evidence="3">JIC</strain>
    </source>
</reference>
<keyword evidence="1" id="KW-0812">Transmembrane</keyword>
<keyword evidence="4" id="KW-1185">Reference proteome</keyword>